<dbReference type="VEuPathDB" id="VectorBase:ISCP_017393"/>
<evidence type="ECO:0000256" key="4">
    <source>
        <dbReference type="ARBA" id="ARBA00022692"/>
    </source>
</evidence>
<dbReference type="InParanoid" id="B7PDN0"/>
<feature type="transmembrane region" description="Helical" evidence="10">
    <location>
        <begin position="286"/>
        <end position="305"/>
    </location>
</feature>
<dbReference type="EMBL" id="ABJB010775479">
    <property type="status" value="NOT_ANNOTATED_CDS"/>
    <property type="molecule type" value="Genomic_DNA"/>
</dbReference>
<dbReference type="GO" id="GO:0048278">
    <property type="term" value="P:vesicle docking"/>
    <property type="evidence" value="ECO:0000318"/>
    <property type="project" value="GO_Central"/>
</dbReference>
<dbReference type="EMBL" id="ABJB010794077">
    <property type="status" value="NOT_ANNOTATED_CDS"/>
    <property type="molecule type" value="Genomic_DNA"/>
</dbReference>
<name>B7PDN0_IXOSC</name>
<evidence type="ECO:0000256" key="3">
    <source>
        <dbReference type="ARBA" id="ARBA00022448"/>
    </source>
</evidence>
<proteinExistence type="evidence at protein level"/>
<dbReference type="OrthoDB" id="10251371at2759"/>
<dbReference type="InterPro" id="IPR000727">
    <property type="entry name" value="T_SNARE_dom"/>
</dbReference>
<evidence type="ECO:0000256" key="5">
    <source>
        <dbReference type="ARBA" id="ARBA00022927"/>
    </source>
</evidence>
<evidence type="ECO:0000256" key="6">
    <source>
        <dbReference type="ARBA" id="ARBA00022989"/>
    </source>
</evidence>
<dbReference type="FunCoup" id="B7PDN0">
    <property type="interactions" value="1437"/>
</dbReference>
<reference evidence="13" key="2">
    <citation type="submission" date="2020-05" db="UniProtKB">
        <authorList>
            <consortium name="EnsemblMetazoa"/>
        </authorList>
    </citation>
    <scope>IDENTIFICATION</scope>
    <source>
        <strain evidence="13">wikel</strain>
    </source>
</reference>
<dbReference type="PaxDb" id="6945-B7PDN0"/>
<evidence type="ECO:0000256" key="10">
    <source>
        <dbReference type="SAM" id="Phobius"/>
    </source>
</evidence>
<feature type="domain" description="T-SNARE coiled-coil homology" evidence="11">
    <location>
        <begin position="246"/>
        <end position="275"/>
    </location>
</feature>
<reference evidence="12 14" key="1">
    <citation type="submission" date="2008-03" db="EMBL/GenBank/DDBJ databases">
        <title>Annotation of Ixodes scapularis.</title>
        <authorList>
            <consortium name="Ixodes scapularis Genome Project Consortium"/>
            <person name="Caler E."/>
            <person name="Hannick L.I."/>
            <person name="Bidwell S."/>
            <person name="Joardar V."/>
            <person name="Thiagarajan M."/>
            <person name="Amedeo P."/>
            <person name="Galinsky K.J."/>
            <person name="Schobel S."/>
            <person name="Inman J."/>
            <person name="Hostetler J."/>
            <person name="Miller J."/>
            <person name="Hammond M."/>
            <person name="Megy K."/>
            <person name="Lawson D."/>
            <person name="Kodira C."/>
            <person name="Sutton G."/>
            <person name="Meyer J."/>
            <person name="Hill C.A."/>
            <person name="Birren B."/>
            <person name="Nene V."/>
            <person name="Collins F."/>
            <person name="Alarcon-Chaidez F."/>
            <person name="Wikel S."/>
            <person name="Strausberg R."/>
        </authorList>
    </citation>
    <scope>NUCLEOTIDE SEQUENCE [LARGE SCALE GENOMIC DNA]</scope>
    <source>
        <strain evidence="14">Wikel</strain>
        <strain evidence="12">Wikel colony</strain>
    </source>
</reference>
<accession>B7PDN0</accession>
<protein>
    <submittedName>
        <fullName evidence="12 13">Syntaxin, putative</fullName>
    </submittedName>
</protein>
<comment type="similarity">
    <text evidence="2">Belongs to the syntaxin family.</text>
</comment>
<gene>
    <name evidence="12" type="ORF">IscW_ISCW017043</name>
</gene>
<dbReference type="InterPro" id="IPR010989">
    <property type="entry name" value="SNARE"/>
</dbReference>
<dbReference type="EnsemblMetazoa" id="ISCW017043-RA">
    <property type="protein sequence ID" value="ISCW017043-PA"/>
    <property type="gene ID" value="ISCW017043"/>
</dbReference>
<dbReference type="EMBL" id="ABJB010410624">
    <property type="status" value="NOT_ANNOTATED_CDS"/>
    <property type="molecule type" value="Genomic_DNA"/>
</dbReference>
<dbReference type="GO" id="GO:0031201">
    <property type="term" value="C:SNARE complex"/>
    <property type="evidence" value="ECO:0000318"/>
    <property type="project" value="GO_Central"/>
</dbReference>
<dbReference type="EMBL" id="ABJB010729743">
    <property type="status" value="NOT_ANNOTATED_CDS"/>
    <property type="molecule type" value="Genomic_DNA"/>
</dbReference>
<dbReference type="EMBL" id="ABJB011100359">
    <property type="status" value="NOT_ANNOTATED_CDS"/>
    <property type="molecule type" value="Genomic_DNA"/>
</dbReference>
<dbReference type="GO" id="GO:0000139">
    <property type="term" value="C:Golgi membrane"/>
    <property type="evidence" value="ECO:0007669"/>
    <property type="project" value="UniProtKB-SubCell"/>
</dbReference>
<evidence type="ECO:0000256" key="1">
    <source>
        <dbReference type="ARBA" id="ARBA00004409"/>
    </source>
</evidence>
<keyword evidence="5" id="KW-0653">Protein transport</keyword>
<evidence type="ECO:0000259" key="11">
    <source>
        <dbReference type="PROSITE" id="PS50192"/>
    </source>
</evidence>
<keyword evidence="7" id="KW-0333">Golgi apparatus</keyword>
<dbReference type="InterPro" id="IPR045242">
    <property type="entry name" value="Syntaxin"/>
</dbReference>
<dbReference type="GO" id="GO:0000149">
    <property type="term" value="F:SNARE binding"/>
    <property type="evidence" value="ECO:0000318"/>
    <property type="project" value="GO_Central"/>
</dbReference>
<dbReference type="Gene3D" id="1.20.58.70">
    <property type="match status" value="1"/>
</dbReference>
<evidence type="ECO:0000256" key="8">
    <source>
        <dbReference type="ARBA" id="ARBA00023054"/>
    </source>
</evidence>
<dbReference type="AlphaFoldDB" id="B7PDN0"/>
<keyword evidence="6 10" id="KW-1133">Transmembrane helix</keyword>
<dbReference type="GO" id="GO:0012505">
    <property type="term" value="C:endomembrane system"/>
    <property type="evidence" value="ECO:0000318"/>
    <property type="project" value="GO_Central"/>
</dbReference>
<evidence type="ECO:0007829" key="15">
    <source>
        <dbReference type="PeptideAtlas" id="B7PDN0"/>
    </source>
</evidence>
<evidence type="ECO:0000256" key="9">
    <source>
        <dbReference type="ARBA" id="ARBA00023136"/>
    </source>
</evidence>
<comment type="subcellular location">
    <subcellularLocation>
        <location evidence="1">Golgi apparatus membrane</location>
        <topology evidence="1">Single-pass type IV membrane protein</topology>
    </subcellularLocation>
</comment>
<dbReference type="EMBL" id="DS690797">
    <property type="protein sequence ID" value="EEC04702.1"/>
    <property type="molecule type" value="Genomic_DNA"/>
</dbReference>
<dbReference type="CDD" id="cd15845">
    <property type="entry name" value="SNARE_syntaxin16"/>
    <property type="match status" value="1"/>
</dbReference>
<evidence type="ECO:0000313" key="14">
    <source>
        <dbReference type="Proteomes" id="UP000001555"/>
    </source>
</evidence>
<dbReference type="PROSITE" id="PS50192">
    <property type="entry name" value="T_SNARE"/>
    <property type="match status" value="1"/>
</dbReference>
<evidence type="ECO:0000256" key="7">
    <source>
        <dbReference type="ARBA" id="ARBA00023034"/>
    </source>
</evidence>
<evidence type="ECO:0000313" key="12">
    <source>
        <dbReference type="EMBL" id="EEC04702.1"/>
    </source>
</evidence>
<dbReference type="Gene3D" id="1.20.5.110">
    <property type="match status" value="1"/>
</dbReference>
<dbReference type="GO" id="GO:0006906">
    <property type="term" value="P:vesicle fusion"/>
    <property type="evidence" value="ECO:0000318"/>
    <property type="project" value="GO_Central"/>
</dbReference>
<sequence length="307" mass="35454">MATRSLTEAFILMRNNALQSKHIFGEQVQEDTVALVGQDVERGFGIYKDASEPPRWVDALEEVRFLLIYLFSLVKDLSALHDRHLNRPTFDESSLEEDEIEQATHELTQLFSHCQQLLSVIQQGGRHGSNLKEASLAQNVVRSVAGSLQSLTTTFRSSQTTYCKRLQSREEHSNKFFDVPFYSEETRLAGTNWYFNRNSLDDAIQQSLKKSVTSFFFNICYYVYTYKLGIGEIKFRRIGHCFVFFQQGTVLDRIDYNLDNVQTRVQQGLQQLQKADTFQKKNHKMMCILVMAASTIILIVLLFVLKF</sequence>
<keyword evidence="14" id="KW-1185">Reference proteome</keyword>
<dbReference type="GO" id="GO:0006886">
    <property type="term" value="P:intracellular protein transport"/>
    <property type="evidence" value="ECO:0000318"/>
    <property type="project" value="GO_Central"/>
</dbReference>
<dbReference type="EMBL" id="ABJB010761919">
    <property type="status" value="NOT_ANNOTATED_CDS"/>
    <property type="molecule type" value="Genomic_DNA"/>
</dbReference>
<keyword evidence="3" id="KW-0813">Transport</keyword>
<dbReference type="Pfam" id="PF05739">
    <property type="entry name" value="SNARE"/>
    <property type="match status" value="1"/>
</dbReference>
<dbReference type="HOGENOM" id="CLU_038177_3_0_1"/>
<dbReference type="VEuPathDB" id="VectorBase:ISCW017043"/>
<dbReference type="SUPFAM" id="SSF47661">
    <property type="entry name" value="t-snare proteins"/>
    <property type="match status" value="1"/>
</dbReference>
<dbReference type="PANTHER" id="PTHR19957">
    <property type="entry name" value="SYNTAXIN"/>
    <property type="match status" value="1"/>
</dbReference>
<dbReference type="VEuPathDB" id="VectorBase:ISCI017043"/>
<keyword evidence="9 10" id="KW-0472">Membrane</keyword>
<evidence type="ECO:0000313" key="13">
    <source>
        <dbReference type="EnsemblMetazoa" id="ISCW017043-PA"/>
    </source>
</evidence>
<organism>
    <name type="scientific">Ixodes scapularis</name>
    <name type="common">Black-legged tick</name>
    <name type="synonym">Deer tick</name>
    <dbReference type="NCBI Taxonomy" id="6945"/>
    <lineage>
        <taxon>Eukaryota</taxon>
        <taxon>Metazoa</taxon>
        <taxon>Ecdysozoa</taxon>
        <taxon>Arthropoda</taxon>
        <taxon>Chelicerata</taxon>
        <taxon>Arachnida</taxon>
        <taxon>Acari</taxon>
        <taxon>Parasitiformes</taxon>
        <taxon>Ixodida</taxon>
        <taxon>Ixodoidea</taxon>
        <taxon>Ixodidae</taxon>
        <taxon>Ixodinae</taxon>
        <taxon>Ixodes</taxon>
    </lineage>
</organism>
<dbReference type="GO" id="GO:0005484">
    <property type="term" value="F:SNAP receptor activity"/>
    <property type="evidence" value="ECO:0000318"/>
    <property type="project" value="GO_Central"/>
</dbReference>
<dbReference type="STRING" id="6945.B7PDN0"/>
<dbReference type="Proteomes" id="UP000001555">
    <property type="component" value="Unassembled WGS sequence"/>
</dbReference>
<keyword evidence="15" id="KW-1267">Proteomics identification</keyword>
<evidence type="ECO:0000256" key="2">
    <source>
        <dbReference type="ARBA" id="ARBA00009063"/>
    </source>
</evidence>
<dbReference type="PANTHER" id="PTHR19957:SF83">
    <property type="entry name" value="SYNTAXIN-16"/>
    <property type="match status" value="1"/>
</dbReference>
<keyword evidence="4 10" id="KW-0812">Transmembrane</keyword>
<keyword evidence="8" id="KW-0175">Coiled coil</keyword>
<dbReference type="SUPFAM" id="SSF58038">
    <property type="entry name" value="SNARE fusion complex"/>
    <property type="match status" value="1"/>
</dbReference>